<dbReference type="Proteomes" id="UP000321595">
    <property type="component" value="Chromosome"/>
</dbReference>
<dbReference type="EMBL" id="CP042467">
    <property type="protein sequence ID" value="QED30031.1"/>
    <property type="molecule type" value="Genomic_DNA"/>
</dbReference>
<name>A0A5B8XXX1_9DELT</name>
<accession>A0A5B8XXX1</accession>
<evidence type="ECO:0000313" key="3">
    <source>
        <dbReference type="Proteomes" id="UP000321595"/>
    </source>
</evidence>
<sequence length="1024" mass="105742">MGFSRGLQRILCVAALFAISCGDESTTSVPTPDNNTSDMSPDSGVDSGELCPDACNDGDACTQDECVEGACVHTYDAAACCTDDQCEIDGACVDNGAPNPENSCEVCLVVSDDAAWTPKADAGGCDDGNACTSNDTCVDGVCVGQSFQCDDGNPCTDDTCDGAGGCMFANNTADCSDGDACTDGDTCVEGACVPGPGLSCDDSNPCTADSCDPALGCTFVPDDGATCTDNSVCTEASVCLAGECVVQEVVSCDDNNLCTIDFCDAVDGCDHEDISDRCTDTNPCTDEACDPALGCVFPFNTDPCDDNNLCTTVDTCTNGACIGSPVNPDDGNPCTDDTCDPAVGVIHVNNTLACDDNNACTVGDTCADGGCQPGTQPLSCDDNNLCTSDSCDPATGCLNEDISDTCEDNNPCTVNFCDPDTGCGFTVVQSFTCRPIINITYPPRGATILGPIGNGITVTGTVDSGAGDITTFQINGQDVTPNQNGSFSLTLVPDAGANTLEFSASDELGTEEYRVQAFHYSSAFTNPTTSGQGNVNPGLGIYLAQDSIDDKQSPPPTDLAAIFKGVLDGFDLSSFFDSDTPIASNSGYDIYLTSLDFAGSTVTLDAIDGGLRVRASLNQIEGGLYFDCTAFGCLLAGGDSNGGLDIDSIVITANLIITVNPDNTLAVSVNNPATSVNGLDIYSNNIWTNFLLGIIEPFIRGGLVSDLETELNTQLSTVLGPLLEDGLGALAFNQVFSLPRLDGNPPPIDIALESDFSFSDFQDASPGPQGGAFGLRAWATSTTRGTPNADPFNANLGVPMRVGCGAGQQMVIPKAAPLEIVFADDTINQILRAAWWGGLLQFPVDPALLGNVDLAQYGVTNLNMDVSGYLPPVATDCVNGELRLYIGDLRIDATLDLFGQPVNAEVYVAFDAPITLAANPNSGDIEIIIQAIENVKLEVNVTNEPALGVESALASLLETQLVPALGGLLGNGTPLASFPLPEIDLSASLGQPPGTSLIRIVPINDAGLPSSRQSGNTVIYGRLQ</sequence>
<feature type="compositionally biased region" description="Polar residues" evidence="1">
    <location>
        <begin position="24"/>
        <end position="40"/>
    </location>
</feature>
<reference evidence="2 3" key="1">
    <citation type="submission" date="2019-08" db="EMBL/GenBank/DDBJ databases">
        <authorList>
            <person name="Liang Q."/>
        </authorList>
    </citation>
    <scope>NUCLEOTIDE SEQUENCE [LARGE SCALE GENOMIC DNA]</scope>
    <source>
        <strain evidence="2 3">V1718</strain>
    </source>
</reference>
<dbReference type="Pfam" id="PF00526">
    <property type="entry name" value="Dicty_CTDC"/>
    <property type="match status" value="8"/>
</dbReference>
<feature type="region of interest" description="Disordered" evidence="1">
    <location>
        <begin position="24"/>
        <end position="43"/>
    </location>
</feature>
<dbReference type="Gene3D" id="2.60.40.10">
    <property type="entry name" value="Immunoglobulins"/>
    <property type="match status" value="1"/>
</dbReference>
<dbReference type="InterPro" id="IPR013783">
    <property type="entry name" value="Ig-like_fold"/>
</dbReference>
<dbReference type="PROSITE" id="PS51257">
    <property type="entry name" value="PROKAR_LIPOPROTEIN"/>
    <property type="match status" value="1"/>
</dbReference>
<dbReference type="AlphaFoldDB" id="A0A5B8XXX1"/>
<keyword evidence="3" id="KW-1185">Reference proteome</keyword>
<dbReference type="KEGG" id="bbae:FRD01_22910"/>
<dbReference type="InterPro" id="IPR001673">
    <property type="entry name" value="S_mold_repeat"/>
</dbReference>
<evidence type="ECO:0000313" key="2">
    <source>
        <dbReference type="EMBL" id="QED30031.1"/>
    </source>
</evidence>
<protein>
    <submittedName>
        <fullName evidence="2">Uncharacterized protein</fullName>
    </submittedName>
</protein>
<dbReference type="InterPro" id="IPR052846">
    <property type="entry name" value="ECM-enzyme_regulator"/>
</dbReference>
<organism evidence="2 3">
    <name type="scientific">Microvenator marinus</name>
    <dbReference type="NCBI Taxonomy" id="2600177"/>
    <lineage>
        <taxon>Bacteria</taxon>
        <taxon>Deltaproteobacteria</taxon>
        <taxon>Bradymonadales</taxon>
        <taxon>Microvenatoraceae</taxon>
        <taxon>Microvenator</taxon>
    </lineage>
</organism>
<dbReference type="PANTHER" id="PTHR31797:SF6">
    <property type="entry name" value="CHITIN-BINDING TYPE-2 DOMAIN-CONTAINING PROTEIN"/>
    <property type="match status" value="1"/>
</dbReference>
<dbReference type="RefSeq" id="WP_146963355.1">
    <property type="nucleotide sequence ID" value="NZ_CP042467.1"/>
</dbReference>
<dbReference type="OrthoDB" id="5479827at2"/>
<gene>
    <name evidence="2" type="ORF">FRD01_22910</name>
</gene>
<evidence type="ECO:0000256" key="1">
    <source>
        <dbReference type="SAM" id="MobiDB-lite"/>
    </source>
</evidence>
<dbReference type="PANTHER" id="PTHR31797">
    <property type="entry name" value="EXTRACELLULAR MATRIX PROTEIN A-RELATED"/>
    <property type="match status" value="1"/>
</dbReference>
<proteinExistence type="predicted"/>